<evidence type="ECO:0000256" key="6">
    <source>
        <dbReference type="SAM" id="MobiDB-lite"/>
    </source>
</evidence>
<evidence type="ECO:0000256" key="2">
    <source>
        <dbReference type="ARBA" id="ARBA00012534"/>
    </source>
</evidence>
<evidence type="ECO:0000256" key="5">
    <source>
        <dbReference type="ARBA" id="ARBA00022691"/>
    </source>
</evidence>
<reference evidence="9" key="1">
    <citation type="submission" date="2016-09" db="EMBL/GenBank/DDBJ databases">
        <authorList>
            <person name="Varghese N."/>
            <person name="Submissions S."/>
        </authorList>
    </citation>
    <scope>NUCLEOTIDE SEQUENCE [LARGE SCALE GENOMIC DNA]</scope>
    <source>
        <strain evidence="9">JS23</strain>
    </source>
</reference>
<dbReference type="PRINTS" id="PR00996">
    <property type="entry name" value="CHERMTFRASE"/>
</dbReference>
<organism evidence="8 9">
    <name type="scientific">Chitinasiproducens palmae</name>
    <dbReference type="NCBI Taxonomy" id="1770053"/>
    <lineage>
        <taxon>Bacteria</taxon>
        <taxon>Pseudomonadati</taxon>
        <taxon>Pseudomonadota</taxon>
        <taxon>Betaproteobacteria</taxon>
        <taxon>Burkholderiales</taxon>
        <taxon>Burkholderiaceae</taxon>
        <taxon>Chitinasiproducens</taxon>
    </lineage>
</organism>
<dbReference type="InterPro" id="IPR000780">
    <property type="entry name" value="CheR_MeTrfase"/>
</dbReference>
<dbReference type="OrthoDB" id="9816309at2"/>
<dbReference type="Pfam" id="PF03705">
    <property type="entry name" value="CheR_N"/>
    <property type="match status" value="1"/>
</dbReference>
<dbReference type="GO" id="GO:0032259">
    <property type="term" value="P:methylation"/>
    <property type="evidence" value="ECO:0007669"/>
    <property type="project" value="UniProtKB-KW"/>
</dbReference>
<dbReference type="Gene3D" id="3.40.50.150">
    <property type="entry name" value="Vaccinia Virus protein VP39"/>
    <property type="match status" value="1"/>
</dbReference>
<dbReference type="EC" id="2.1.1.80" evidence="2"/>
<keyword evidence="4 8" id="KW-0808">Transferase</keyword>
<evidence type="ECO:0000256" key="1">
    <source>
        <dbReference type="ARBA" id="ARBA00001541"/>
    </source>
</evidence>
<feature type="compositionally biased region" description="Polar residues" evidence="6">
    <location>
        <begin position="10"/>
        <end position="24"/>
    </location>
</feature>
<dbReference type="PROSITE" id="PS50123">
    <property type="entry name" value="CHER"/>
    <property type="match status" value="1"/>
</dbReference>
<sequence>MNARKGLSPGATSVTSRTAPTRETPSAIGAARPSPQPGNIAHPVPTRQALSEAAAGAVRDFRFTDHDFERVRRLIYREAGISLSEAKRDMVYSRLARRLRALGLDDFGAYLDRLERDASEFEPFTNALTTNLTAFFRESHHFPVLADYAAALRRPLSIWCCAASTGEEPYSIAMTLVDKLGDSGYQSRILASDIDTAALGTASAGVYAADGVKALPTAQLQRHFLRGRGAHDGQVRVNDRLRGMIEFEQMNLVAERWQAASRVAPFDVIFCRNVMIYFDKPTQARILARFAPLLRVGGLMFAGHSENFSQMTRLFRLRGHTVYERVADASADRRGATVT</sequence>
<dbReference type="InterPro" id="IPR029063">
    <property type="entry name" value="SAM-dependent_MTases_sf"/>
</dbReference>
<name>A0A1H2PJS0_9BURK</name>
<evidence type="ECO:0000256" key="3">
    <source>
        <dbReference type="ARBA" id="ARBA00022603"/>
    </source>
</evidence>
<comment type="catalytic activity">
    <reaction evidence="1">
        <text>L-glutamyl-[protein] + S-adenosyl-L-methionine = [protein]-L-glutamate 5-O-methyl ester + S-adenosyl-L-homocysteine</text>
        <dbReference type="Rhea" id="RHEA:24452"/>
        <dbReference type="Rhea" id="RHEA-COMP:10208"/>
        <dbReference type="Rhea" id="RHEA-COMP:10311"/>
        <dbReference type="ChEBI" id="CHEBI:29973"/>
        <dbReference type="ChEBI" id="CHEBI:57856"/>
        <dbReference type="ChEBI" id="CHEBI:59789"/>
        <dbReference type="ChEBI" id="CHEBI:82795"/>
        <dbReference type="EC" id="2.1.1.80"/>
    </reaction>
</comment>
<keyword evidence="3 8" id="KW-0489">Methyltransferase</keyword>
<feature type="domain" description="CheR-type methyltransferase" evidence="7">
    <location>
        <begin position="56"/>
        <end position="328"/>
    </location>
</feature>
<feature type="region of interest" description="Disordered" evidence="6">
    <location>
        <begin position="1"/>
        <end position="43"/>
    </location>
</feature>
<dbReference type="InterPro" id="IPR022642">
    <property type="entry name" value="CheR_C"/>
</dbReference>
<proteinExistence type="predicted"/>
<dbReference type="InterPro" id="IPR022641">
    <property type="entry name" value="CheR_N"/>
</dbReference>
<evidence type="ECO:0000313" key="9">
    <source>
        <dbReference type="Proteomes" id="UP000243719"/>
    </source>
</evidence>
<protein>
    <recommendedName>
        <fullName evidence="2">protein-glutamate O-methyltransferase</fullName>
        <ecNumber evidence="2">2.1.1.80</ecNumber>
    </recommendedName>
</protein>
<dbReference type="SMART" id="SM00138">
    <property type="entry name" value="MeTrc"/>
    <property type="match status" value="1"/>
</dbReference>
<evidence type="ECO:0000313" key="8">
    <source>
        <dbReference type="EMBL" id="SDV46639.1"/>
    </source>
</evidence>
<accession>A0A1H2PJS0</accession>
<dbReference type="PANTHER" id="PTHR24422:SF19">
    <property type="entry name" value="CHEMOTAXIS PROTEIN METHYLTRANSFERASE"/>
    <property type="match status" value="1"/>
</dbReference>
<dbReference type="GO" id="GO:0008983">
    <property type="term" value="F:protein-glutamate O-methyltransferase activity"/>
    <property type="evidence" value="ECO:0007669"/>
    <property type="project" value="UniProtKB-EC"/>
</dbReference>
<dbReference type="SUPFAM" id="SSF47757">
    <property type="entry name" value="Chemotaxis receptor methyltransferase CheR, N-terminal domain"/>
    <property type="match status" value="1"/>
</dbReference>
<evidence type="ECO:0000256" key="4">
    <source>
        <dbReference type="ARBA" id="ARBA00022679"/>
    </source>
</evidence>
<evidence type="ECO:0000259" key="7">
    <source>
        <dbReference type="PROSITE" id="PS50123"/>
    </source>
</evidence>
<dbReference type="Pfam" id="PF01739">
    <property type="entry name" value="CheR"/>
    <property type="match status" value="1"/>
</dbReference>
<dbReference type="InterPro" id="IPR050903">
    <property type="entry name" value="Bact_Chemotaxis_MeTrfase"/>
</dbReference>
<dbReference type="AlphaFoldDB" id="A0A1H2PJS0"/>
<gene>
    <name evidence="8" type="ORF">SAMN05216551_101504</name>
</gene>
<keyword evidence="9" id="KW-1185">Reference proteome</keyword>
<dbReference type="Gene3D" id="1.10.155.10">
    <property type="entry name" value="Chemotaxis receptor methyltransferase CheR, N-terminal domain"/>
    <property type="match status" value="1"/>
</dbReference>
<dbReference type="STRING" id="1770053.SAMN05216551_101504"/>
<keyword evidence="5" id="KW-0949">S-adenosyl-L-methionine</keyword>
<dbReference type="PANTHER" id="PTHR24422">
    <property type="entry name" value="CHEMOTAXIS PROTEIN METHYLTRANSFERASE"/>
    <property type="match status" value="1"/>
</dbReference>
<dbReference type="EMBL" id="FNLO01000001">
    <property type="protein sequence ID" value="SDV46639.1"/>
    <property type="molecule type" value="Genomic_DNA"/>
</dbReference>
<dbReference type="Proteomes" id="UP000243719">
    <property type="component" value="Unassembled WGS sequence"/>
</dbReference>
<dbReference type="InterPro" id="IPR036804">
    <property type="entry name" value="CheR_N_sf"/>
</dbReference>
<dbReference type="RefSeq" id="WP_091904204.1">
    <property type="nucleotide sequence ID" value="NZ_FNLO01000001.1"/>
</dbReference>
<dbReference type="SUPFAM" id="SSF53335">
    <property type="entry name" value="S-adenosyl-L-methionine-dependent methyltransferases"/>
    <property type="match status" value="1"/>
</dbReference>